<dbReference type="InterPro" id="IPR006913">
    <property type="entry name" value="CENP-V/GFA"/>
</dbReference>
<dbReference type="PANTHER" id="PTHR33337:SF30">
    <property type="entry name" value="DUF636 DOMAIN PROTEIN (AFU_ORTHOLOGUE AFUA_1G03180)"/>
    <property type="match status" value="1"/>
</dbReference>
<reference evidence="6 7" key="1">
    <citation type="submission" date="2015-01" db="EMBL/GenBank/DDBJ databases">
        <title>The Genome Sequence of Rhinocladiella mackenzie CBS 650.93.</title>
        <authorList>
            <consortium name="The Broad Institute Genomics Platform"/>
            <person name="Cuomo C."/>
            <person name="de Hoog S."/>
            <person name="Gorbushina A."/>
            <person name="Stielow B."/>
            <person name="Teixiera M."/>
            <person name="Abouelleil A."/>
            <person name="Chapman S.B."/>
            <person name="Priest M."/>
            <person name="Young S.K."/>
            <person name="Wortman J."/>
            <person name="Nusbaum C."/>
            <person name="Birren B."/>
        </authorList>
    </citation>
    <scope>NUCLEOTIDE SEQUENCE [LARGE SCALE GENOMIC DNA]</scope>
    <source>
        <strain evidence="6 7">CBS 650.93</strain>
    </source>
</reference>
<accession>A0A0D2GZE7</accession>
<dbReference type="InterPro" id="IPR011057">
    <property type="entry name" value="Mss4-like_sf"/>
</dbReference>
<organism evidence="6 7">
    <name type="scientific">Rhinocladiella mackenziei CBS 650.93</name>
    <dbReference type="NCBI Taxonomy" id="1442369"/>
    <lineage>
        <taxon>Eukaryota</taxon>
        <taxon>Fungi</taxon>
        <taxon>Dikarya</taxon>
        <taxon>Ascomycota</taxon>
        <taxon>Pezizomycotina</taxon>
        <taxon>Eurotiomycetes</taxon>
        <taxon>Chaetothyriomycetidae</taxon>
        <taxon>Chaetothyriales</taxon>
        <taxon>Herpotrichiellaceae</taxon>
        <taxon>Rhinocladiella</taxon>
    </lineage>
</organism>
<keyword evidence="3" id="KW-0862">Zinc</keyword>
<dbReference type="HOGENOM" id="CLU_038839_0_0_1"/>
<dbReference type="Gene3D" id="3.90.1590.10">
    <property type="entry name" value="glutathione-dependent formaldehyde- activating enzyme (gfa)"/>
    <property type="match status" value="2"/>
</dbReference>
<evidence type="ECO:0000256" key="1">
    <source>
        <dbReference type="ARBA" id="ARBA00005495"/>
    </source>
</evidence>
<sequence>MPDPSHLACHCGLITEPTSLLLSPSLPIECSICHCNICRHTTGALGAWYVTLKDRPSEESMSNAASYKASEKYTRYFCKGCGCNVFVRSERDGRWLACAGVVEFSGADDSGYKNVAKVMFHEYMGDATDGGIGPYLTRLGGRDVPCYVTEPHQDAGPMKEGELLEIQTKTNQAQSSSRGDMMEVACHCGGVQLRIAPPPYSESSEGWHVPVDHSKYYARICCCRSCRLTIGFSMQPWTYIPPSQIFTVDGKPVVFGPKAKETAQMEKLKHYQSSVDVLRSFCTTCGASIFYQCFDRPYIIDVSVGVVRSKFGNVLAREWLAWDRDLVSKRNEAVDEELVDAWLRK</sequence>
<dbReference type="SUPFAM" id="SSF51316">
    <property type="entry name" value="Mss4-like"/>
    <property type="match status" value="2"/>
</dbReference>
<keyword evidence="4" id="KW-0456">Lyase</keyword>
<dbReference type="VEuPathDB" id="FungiDB:Z518_07071"/>
<dbReference type="OrthoDB" id="5422068at2759"/>
<name>A0A0D2GZE7_9EURO</name>
<evidence type="ECO:0000256" key="2">
    <source>
        <dbReference type="ARBA" id="ARBA00022723"/>
    </source>
</evidence>
<dbReference type="GO" id="GO:0016846">
    <property type="term" value="F:carbon-sulfur lyase activity"/>
    <property type="evidence" value="ECO:0007669"/>
    <property type="project" value="InterPro"/>
</dbReference>
<comment type="similarity">
    <text evidence="1">Belongs to the Gfa family.</text>
</comment>
<dbReference type="AlphaFoldDB" id="A0A0D2GZE7"/>
<evidence type="ECO:0000256" key="3">
    <source>
        <dbReference type="ARBA" id="ARBA00022833"/>
    </source>
</evidence>
<proteinExistence type="inferred from homology"/>
<evidence type="ECO:0000313" key="6">
    <source>
        <dbReference type="EMBL" id="KIX03518.1"/>
    </source>
</evidence>
<protein>
    <recommendedName>
        <fullName evidence="5">CENP-V/GFA domain-containing protein</fullName>
    </recommendedName>
</protein>
<dbReference type="EMBL" id="KN847479">
    <property type="protein sequence ID" value="KIX03518.1"/>
    <property type="molecule type" value="Genomic_DNA"/>
</dbReference>
<gene>
    <name evidence="6" type="ORF">Z518_07071</name>
</gene>
<keyword evidence="2" id="KW-0479">Metal-binding</keyword>
<dbReference type="PROSITE" id="PS51891">
    <property type="entry name" value="CENP_V_GFA"/>
    <property type="match status" value="2"/>
</dbReference>
<feature type="domain" description="CENP-V/GFA" evidence="5">
    <location>
        <begin position="4"/>
        <end position="129"/>
    </location>
</feature>
<dbReference type="RefSeq" id="XP_013270654.1">
    <property type="nucleotide sequence ID" value="XM_013415200.1"/>
</dbReference>
<dbReference type="GeneID" id="25295142"/>
<keyword evidence="7" id="KW-1185">Reference proteome</keyword>
<dbReference type="PANTHER" id="PTHR33337">
    <property type="entry name" value="GFA DOMAIN-CONTAINING PROTEIN"/>
    <property type="match status" value="1"/>
</dbReference>
<evidence type="ECO:0000259" key="5">
    <source>
        <dbReference type="PROSITE" id="PS51891"/>
    </source>
</evidence>
<evidence type="ECO:0000256" key="4">
    <source>
        <dbReference type="ARBA" id="ARBA00023239"/>
    </source>
</evidence>
<dbReference type="GO" id="GO:0046872">
    <property type="term" value="F:metal ion binding"/>
    <property type="evidence" value="ECO:0007669"/>
    <property type="project" value="UniProtKB-KW"/>
</dbReference>
<feature type="domain" description="CENP-V/GFA" evidence="5">
    <location>
        <begin position="182"/>
        <end position="323"/>
    </location>
</feature>
<dbReference type="Pfam" id="PF04828">
    <property type="entry name" value="GFA"/>
    <property type="match status" value="2"/>
</dbReference>
<evidence type="ECO:0000313" key="7">
    <source>
        <dbReference type="Proteomes" id="UP000053617"/>
    </source>
</evidence>
<dbReference type="Proteomes" id="UP000053617">
    <property type="component" value="Unassembled WGS sequence"/>
</dbReference>